<protein>
    <submittedName>
        <fullName evidence="1">Uncharacterized protein</fullName>
    </submittedName>
</protein>
<evidence type="ECO:0000313" key="2">
    <source>
        <dbReference type="Proteomes" id="UP000747542"/>
    </source>
</evidence>
<evidence type="ECO:0000313" key="1">
    <source>
        <dbReference type="EMBL" id="KAG7161825.1"/>
    </source>
</evidence>
<dbReference type="Proteomes" id="UP000747542">
    <property type="component" value="Unassembled WGS sequence"/>
</dbReference>
<dbReference type="EMBL" id="JAHLQT010028808">
    <property type="protein sequence ID" value="KAG7161825.1"/>
    <property type="molecule type" value="Genomic_DNA"/>
</dbReference>
<feature type="non-terminal residue" evidence="1">
    <location>
        <position position="1"/>
    </location>
</feature>
<organism evidence="1 2">
    <name type="scientific">Homarus americanus</name>
    <name type="common">American lobster</name>
    <dbReference type="NCBI Taxonomy" id="6706"/>
    <lineage>
        <taxon>Eukaryota</taxon>
        <taxon>Metazoa</taxon>
        <taxon>Ecdysozoa</taxon>
        <taxon>Arthropoda</taxon>
        <taxon>Crustacea</taxon>
        <taxon>Multicrustacea</taxon>
        <taxon>Malacostraca</taxon>
        <taxon>Eumalacostraca</taxon>
        <taxon>Eucarida</taxon>
        <taxon>Decapoda</taxon>
        <taxon>Pleocyemata</taxon>
        <taxon>Astacidea</taxon>
        <taxon>Nephropoidea</taxon>
        <taxon>Nephropidae</taxon>
        <taxon>Homarus</taxon>
    </lineage>
</organism>
<keyword evidence="2" id="KW-1185">Reference proteome</keyword>
<sequence length="97" mass="11716">TLFKKAVLQIKNEERSEQRGASVSVHHYDKHCDTKYKHGRNKCLTWLSDVQRKYRPCWGFMRNPYFALTQCRIYGDNRKHSLQYYTLECRPIRFVAT</sequence>
<proteinExistence type="predicted"/>
<reference evidence="1" key="1">
    <citation type="journal article" date="2021" name="Sci. Adv.">
        <title>The American lobster genome reveals insights on longevity, neural, and immune adaptations.</title>
        <authorList>
            <person name="Polinski J.M."/>
            <person name="Zimin A.V."/>
            <person name="Clark K.F."/>
            <person name="Kohn A.B."/>
            <person name="Sadowski N."/>
            <person name="Timp W."/>
            <person name="Ptitsyn A."/>
            <person name="Khanna P."/>
            <person name="Romanova D.Y."/>
            <person name="Williams P."/>
            <person name="Greenwood S.J."/>
            <person name="Moroz L.L."/>
            <person name="Walt D.R."/>
            <person name="Bodnar A.G."/>
        </authorList>
    </citation>
    <scope>NUCLEOTIDE SEQUENCE</scope>
    <source>
        <strain evidence="1">GMGI-L3</strain>
    </source>
</reference>
<comment type="caution">
    <text evidence="1">The sequence shown here is derived from an EMBL/GenBank/DDBJ whole genome shotgun (WGS) entry which is preliminary data.</text>
</comment>
<gene>
    <name evidence="1" type="ORF">Hamer_G007481</name>
</gene>
<name>A0A8J5MRX2_HOMAM</name>
<dbReference type="AlphaFoldDB" id="A0A8J5MRX2"/>
<accession>A0A8J5MRX2</accession>